<feature type="region of interest" description="Disordered" evidence="9">
    <location>
        <begin position="64"/>
        <end position="183"/>
    </location>
</feature>
<dbReference type="EMBL" id="BNJQ01000025">
    <property type="protein sequence ID" value="GHP09474.1"/>
    <property type="molecule type" value="Genomic_DNA"/>
</dbReference>
<feature type="compositionally biased region" description="Low complexity" evidence="9">
    <location>
        <begin position="134"/>
        <end position="150"/>
    </location>
</feature>
<keyword evidence="2 11" id="KW-0723">Serine/threonine-protein kinase</keyword>
<evidence type="ECO:0000256" key="9">
    <source>
        <dbReference type="SAM" id="MobiDB-lite"/>
    </source>
</evidence>
<dbReference type="InterPro" id="IPR011009">
    <property type="entry name" value="Kinase-like_dom_sf"/>
</dbReference>
<feature type="compositionally biased region" description="Acidic residues" evidence="9">
    <location>
        <begin position="240"/>
        <end position="255"/>
    </location>
</feature>
<organism evidence="11 12">
    <name type="scientific">Pycnococcus provasolii</name>
    <dbReference type="NCBI Taxonomy" id="41880"/>
    <lineage>
        <taxon>Eukaryota</taxon>
        <taxon>Viridiplantae</taxon>
        <taxon>Chlorophyta</taxon>
        <taxon>Pseudoscourfieldiophyceae</taxon>
        <taxon>Pseudoscourfieldiales</taxon>
        <taxon>Pycnococcaceae</taxon>
        <taxon>Pycnococcus</taxon>
    </lineage>
</organism>
<evidence type="ECO:0000256" key="5">
    <source>
        <dbReference type="ARBA" id="ARBA00022777"/>
    </source>
</evidence>
<feature type="region of interest" description="Disordered" evidence="9">
    <location>
        <begin position="1"/>
        <end position="49"/>
    </location>
</feature>
<comment type="catalytic activity">
    <reaction evidence="8">
        <text>L-seryl-[protein] + ATP = O-phospho-L-seryl-[protein] + ADP + H(+)</text>
        <dbReference type="Rhea" id="RHEA:17989"/>
        <dbReference type="Rhea" id="RHEA-COMP:9863"/>
        <dbReference type="Rhea" id="RHEA-COMP:11604"/>
        <dbReference type="ChEBI" id="CHEBI:15378"/>
        <dbReference type="ChEBI" id="CHEBI:29999"/>
        <dbReference type="ChEBI" id="CHEBI:30616"/>
        <dbReference type="ChEBI" id="CHEBI:83421"/>
        <dbReference type="ChEBI" id="CHEBI:456216"/>
        <dbReference type="EC" id="2.7.11.1"/>
    </reaction>
</comment>
<proteinExistence type="predicted"/>
<evidence type="ECO:0000256" key="7">
    <source>
        <dbReference type="ARBA" id="ARBA00047899"/>
    </source>
</evidence>
<feature type="compositionally biased region" description="Low complexity" evidence="9">
    <location>
        <begin position="605"/>
        <end position="624"/>
    </location>
</feature>
<dbReference type="FunFam" id="1.10.510.10:FF:000339">
    <property type="entry name" value="Serine/threonine-protein kinase SRPK-like protein"/>
    <property type="match status" value="1"/>
</dbReference>
<keyword evidence="5 11" id="KW-0418">Kinase</keyword>
<feature type="compositionally biased region" description="Basic and acidic residues" evidence="9">
    <location>
        <begin position="496"/>
        <end position="506"/>
    </location>
</feature>
<dbReference type="OrthoDB" id="2649at2759"/>
<feature type="compositionally biased region" description="Pro residues" evidence="9">
    <location>
        <begin position="893"/>
        <end position="909"/>
    </location>
</feature>
<dbReference type="EC" id="2.7.11.1" evidence="1"/>
<dbReference type="GO" id="GO:0005524">
    <property type="term" value="F:ATP binding"/>
    <property type="evidence" value="ECO:0007669"/>
    <property type="project" value="UniProtKB-KW"/>
</dbReference>
<gene>
    <name evidence="11" type="ORF">PPROV_000820900</name>
</gene>
<dbReference type="Pfam" id="PF00069">
    <property type="entry name" value="Pkinase"/>
    <property type="match status" value="2"/>
</dbReference>
<dbReference type="InterPro" id="IPR008271">
    <property type="entry name" value="Ser/Thr_kinase_AS"/>
</dbReference>
<reference evidence="11" key="1">
    <citation type="submission" date="2020-10" db="EMBL/GenBank/DDBJ databases">
        <title>Unveiling of a novel bifunctional photoreceptor, Dualchrome1, isolated from a cosmopolitan green alga.</title>
        <authorList>
            <person name="Suzuki S."/>
            <person name="Kawachi M."/>
        </authorList>
    </citation>
    <scope>NUCLEOTIDE SEQUENCE</scope>
    <source>
        <strain evidence="11">NIES 2893</strain>
    </source>
</reference>
<evidence type="ECO:0000256" key="1">
    <source>
        <dbReference type="ARBA" id="ARBA00012513"/>
    </source>
</evidence>
<feature type="region of interest" description="Disordered" evidence="9">
    <location>
        <begin position="223"/>
        <end position="297"/>
    </location>
</feature>
<evidence type="ECO:0000256" key="8">
    <source>
        <dbReference type="ARBA" id="ARBA00048679"/>
    </source>
</evidence>
<dbReference type="InterPro" id="IPR051334">
    <property type="entry name" value="SRPK"/>
</dbReference>
<keyword evidence="12" id="KW-1185">Reference proteome</keyword>
<evidence type="ECO:0000313" key="11">
    <source>
        <dbReference type="EMBL" id="GHP09474.1"/>
    </source>
</evidence>
<dbReference type="PANTHER" id="PTHR47634:SF9">
    <property type="entry name" value="PROTEIN KINASE DOMAIN-CONTAINING PROTEIN-RELATED"/>
    <property type="match status" value="1"/>
</dbReference>
<dbReference type="GO" id="GO:0004674">
    <property type="term" value="F:protein serine/threonine kinase activity"/>
    <property type="evidence" value="ECO:0007669"/>
    <property type="project" value="UniProtKB-KW"/>
</dbReference>
<comment type="caution">
    <text evidence="11">The sequence shown here is derived from an EMBL/GenBank/DDBJ whole genome shotgun (WGS) entry which is preliminary data.</text>
</comment>
<feature type="compositionally biased region" description="Low complexity" evidence="9">
    <location>
        <begin position="98"/>
        <end position="110"/>
    </location>
</feature>
<feature type="region of interest" description="Disordered" evidence="9">
    <location>
        <begin position="861"/>
        <end position="928"/>
    </location>
</feature>
<feature type="compositionally biased region" description="Gly residues" evidence="9">
    <location>
        <begin position="17"/>
        <end position="44"/>
    </location>
</feature>
<dbReference type="Gene3D" id="3.30.200.20">
    <property type="entry name" value="Phosphorylase Kinase, domain 1"/>
    <property type="match status" value="1"/>
</dbReference>
<keyword evidence="4" id="KW-0547">Nucleotide-binding</keyword>
<comment type="catalytic activity">
    <reaction evidence="7">
        <text>L-threonyl-[protein] + ATP = O-phospho-L-threonyl-[protein] + ADP + H(+)</text>
        <dbReference type="Rhea" id="RHEA:46608"/>
        <dbReference type="Rhea" id="RHEA-COMP:11060"/>
        <dbReference type="Rhea" id="RHEA-COMP:11605"/>
        <dbReference type="ChEBI" id="CHEBI:15378"/>
        <dbReference type="ChEBI" id="CHEBI:30013"/>
        <dbReference type="ChEBI" id="CHEBI:30616"/>
        <dbReference type="ChEBI" id="CHEBI:61977"/>
        <dbReference type="ChEBI" id="CHEBI:456216"/>
        <dbReference type="EC" id="2.7.11.1"/>
    </reaction>
</comment>
<name>A0A830HQQ2_9CHLO</name>
<feature type="region of interest" description="Disordered" evidence="9">
    <location>
        <begin position="545"/>
        <end position="691"/>
    </location>
</feature>
<evidence type="ECO:0000313" key="12">
    <source>
        <dbReference type="Proteomes" id="UP000660262"/>
    </source>
</evidence>
<evidence type="ECO:0000256" key="2">
    <source>
        <dbReference type="ARBA" id="ARBA00022527"/>
    </source>
</evidence>
<dbReference type="SUPFAM" id="SSF56112">
    <property type="entry name" value="Protein kinase-like (PK-like)"/>
    <property type="match status" value="1"/>
</dbReference>
<dbReference type="PROSITE" id="PS00108">
    <property type="entry name" value="PROTEIN_KINASE_ST"/>
    <property type="match status" value="1"/>
</dbReference>
<dbReference type="Proteomes" id="UP000660262">
    <property type="component" value="Unassembled WGS sequence"/>
</dbReference>
<feature type="compositionally biased region" description="Pro residues" evidence="9">
    <location>
        <begin position="73"/>
        <end position="86"/>
    </location>
</feature>
<keyword evidence="6" id="KW-0067">ATP-binding</keyword>
<dbReference type="SMART" id="SM00220">
    <property type="entry name" value="S_TKc"/>
    <property type="match status" value="1"/>
</dbReference>
<protein>
    <recommendedName>
        <fullName evidence="1">non-specific serine/threonine protein kinase</fullName>
        <ecNumber evidence="1">2.7.11.1</ecNumber>
    </recommendedName>
</protein>
<feature type="compositionally biased region" description="Acidic residues" evidence="9">
    <location>
        <begin position="274"/>
        <end position="294"/>
    </location>
</feature>
<dbReference type="GO" id="GO:0000245">
    <property type="term" value="P:spliceosomal complex assembly"/>
    <property type="evidence" value="ECO:0007669"/>
    <property type="project" value="TreeGrafter"/>
</dbReference>
<dbReference type="PANTHER" id="PTHR47634">
    <property type="entry name" value="PROTEIN KINASE DOMAIN-CONTAINING PROTEIN-RELATED"/>
    <property type="match status" value="1"/>
</dbReference>
<dbReference type="PROSITE" id="PS50011">
    <property type="entry name" value="PROTEIN_KINASE_DOM"/>
    <property type="match status" value="1"/>
</dbReference>
<sequence length="928" mass="97874">MPGKTSMSSGSASRRNNGGGGGGGSGGARASGGGSGGASLGGGSFEDVVDEQESLPVVVVSHGVAGLGGGASPSPPSFPPPPPPPLVSALGGGGGGPSVVNTAAAAAAPRGGSGSGSQAHLGLSANRSPAHVISTPAPAPTTTQTASAAAGGRVASIARAWPPSPTQTQPQPQADANRAAFGTSYSPKFDAAARATPTSPMHYNAAAAATAHDDDIEDGELLEERPLSRGGAAADSMQTNEEEEDDDEEEEDNDNDDRRGANTGEGSRHRAEESWDGGDADSAESSEPSEDEGVEGYRRGGYHYVRVNDVYGPGESGARYRVLEKLGWGHFSTVWLVRSTNEANTLGALKVQKSAEHYTEAARDEMAILRQIARGDPKGDKNVVRLLDSFDVRGPNGLHVCMVFEPLGDNLLSLIKRYDYHGVPLEIVRNIARQLLVALDYLHREHSVIHTDLKPENVLLTTHLRWRAKGKPGAARVIANAASRNDAELETAATENARRQDTYAHGDDDEDADGHPRRNHPSGEEAGAGDEDVAMKPVKEAWVQNTPDGSALAAPSAEAPDRTMHAADAQTSAPAPREETSTPNGGGSSLTKNQKKKLKKKAKKSTGGSSKQTSGAAGSSSAPTGGSGVKTKGKKRRKKGSAAQKEGARAAHSHGGGGAAAEEAVPLGTPARRLASSWTEEDRQDYAREEDELTRARIKVVDLGNACWTYKQFTQDIQTRQYRCPEVIIGRRYSTSADMWSLACLLFELATGDLLFDPKSGTDYTRDDDHLALMLELLGPIPKHFSRSGKYSRDFFHRNGELRAIKKLRFWPLAKVLQEKYEFSAEKAADFASFLEPMLDYIPENRATAAMALHHRWLRDHAPAPPPPSSAAAPSSLPSPAPPASSSRAPLSAMPPPPPASLLGAPPPLEARVPGEFIKSDVPSSMRL</sequence>
<dbReference type="AlphaFoldDB" id="A0A830HQQ2"/>
<dbReference type="Gene3D" id="1.10.510.10">
    <property type="entry name" value="Transferase(Phosphotransferase) domain 1"/>
    <property type="match status" value="1"/>
</dbReference>
<evidence type="ECO:0000256" key="3">
    <source>
        <dbReference type="ARBA" id="ARBA00022679"/>
    </source>
</evidence>
<dbReference type="GO" id="GO:0050684">
    <property type="term" value="P:regulation of mRNA processing"/>
    <property type="evidence" value="ECO:0007669"/>
    <property type="project" value="TreeGrafter"/>
</dbReference>
<feature type="compositionally biased region" description="Basic residues" evidence="9">
    <location>
        <begin position="593"/>
        <end position="604"/>
    </location>
</feature>
<accession>A0A830HQQ2</accession>
<evidence type="ECO:0000259" key="10">
    <source>
        <dbReference type="PROSITE" id="PS50011"/>
    </source>
</evidence>
<feature type="region of interest" description="Disordered" evidence="9">
    <location>
        <begin position="486"/>
        <end position="531"/>
    </location>
</feature>
<keyword evidence="3" id="KW-0808">Transferase</keyword>
<evidence type="ECO:0000256" key="6">
    <source>
        <dbReference type="ARBA" id="ARBA00022840"/>
    </source>
</evidence>
<evidence type="ECO:0000256" key="4">
    <source>
        <dbReference type="ARBA" id="ARBA00022741"/>
    </source>
</evidence>
<feature type="domain" description="Protein kinase" evidence="10">
    <location>
        <begin position="320"/>
        <end position="858"/>
    </location>
</feature>
<feature type="compositionally biased region" description="Basic residues" evidence="9">
    <location>
        <begin position="631"/>
        <end position="640"/>
    </location>
</feature>
<dbReference type="InterPro" id="IPR000719">
    <property type="entry name" value="Prot_kinase_dom"/>
</dbReference>
<feature type="compositionally biased region" description="Basic and acidic residues" evidence="9">
    <location>
        <begin position="256"/>
        <end position="273"/>
    </location>
</feature>